<dbReference type="Gene3D" id="3.40.50.150">
    <property type="entry name" value="Vaccinia Virus protein VP39"/>
    <property type="match status" value="1"/>
</dbReference>
<gene>
    <name evidence="6" type="primary">rlmF</name>
    <name evidence="7" type="ORF">SAMN05660703_2475</name>
</gene>
<keyword evidence="5 6" id="KW-0949">S-adenosyl-L-methionine</keyword>
<reference evidence="7 8" key="1">
    <citation type="submission" date="2017-04" db="EMBL/GenBank/DDBJ databases">
        <authorList>
            <person name="Afonso C.L."/>
            <person name="Miller P.J."/>
            <person name="Scott M.A."/>
            <person name="Spackman E."/>
            <person name="Goraichik I."/>
            <person name="Dimitrov K.M."/>
            <person name="Suarez D.L."/>
            <person name="Swayne D.E."/>
        </authorList>
    </citation>
    <scope>NUCLEOTIDE SEQUENCE [LARGE SCALE GENOMIC DNA]</scope>
    <source>
        <strain evidence="7 8">DSM 21164</strain>
    </source>
</reference>
<evidence type="ECO:0000256" key="4">
    <source>
        <dbReference type="ARBA" id="ARBA00022679"/>
    </source>
</evidence>
<dbReference type="PIRSF" id="PIRSF029038">
    <property type="entry name" value="Mtase_YbiN_prd"/>
    <property type="match status" value="1"/>
</dbReference>
<dbReference type="InterPro" id="IPR010286">
    <property type="entry name" value="METTL16/RlmF"/>
</dbReference>
<dbReference type="GO" id="GO:0052907">
    <property type="term" value="F:23S rRNA (adenine(1618)-N(6))-methyltransferase activity"/>
    <property type="evidence" value="ECO:0007669"/>
    <property type="project" value="UniProtKB-EC"/>
</dbReference>
<evidence type="ECO:0000256" key="2">
    <source>
        <dbReference type="ARBA" id="ARBA00022552"/>
    </source>
</evidence>
<comment type="similarity">
    <text evidence="6">Belongs to the methyltransferase superfamily. METTL16/RlmF family.</text>
</comment>
<dbReference type="InterPro" id="IPR016909">
    <property type="entry name" value="rRNA_lsu_MeTfrase_F"/>
</dbReference>
<accession>A0A1W2BKZ6</accession>
<evidence type="ECO:0000313" key="8">
    <source>
        <dbReference type="Proteomes" id="UP000192360"/>
    </source>
</evidence>
<protein>
    <recommendedName>
        <fullName evidence="6">Ribosomal RNA large subunit methyltransferase F</fullName>
        <ecNumber evidence="6">2.1.1.181</ecNumber>
    </recommendedName>
    <alternativeName>
        <fullName evidence="6">23S rRNA mA1618 methyltransferase</fullName>
    </alternativeName>
    <alternativeName>
        <fullName evidence="6">rRNA adenine N-6-methyltransferase</fullName>
    </alternativeName>
</protein>
<evidence type="ECO:0000256" key="3">
    <source>
        <dbReference type="ARBA" id="ARBA00022603"/>
    </source>
</evidence>
<comment type="catalytic activity">
    <reaction evidence="6">
        <text>adenosine(1618) in 23S rRNA + S-adenosyl-L-methionine = N(6)-methyladenosine(1618) in 23S rRNA + S-adenosyl-L-homocysteine + H(+)</text>
        <dbReference type="Rhea" id="RHEA:16497"/>
        <dbReference type="Rhea" id="RHEA-COMP:10229"/>
        <dbReference type="Rhea" id="RHEA-COMP:10231"/>
        <dbReference type="ChEBI" id="CHEBI:15378"/>
        <dbReference type="ChEBI" id="CHEBI:57856"/>
        <dbReference type="ChEBI" id="CHEBI:59789"/>
        <dbReference type="ChEBI" id="CHEBI:74411"/>
        <dbReference type="ChEBI" id="CHEBI:74449"/>
        <dbReference type="EC" id="2.1.1.181"/>
    </reaction>
</comment>
<keyword evidence="3 6" id="KW-0489">Methyltransferase</keyword>
<dbReference type="GO" id="GO:0070475">
    <property type="term" value="P:rRNA base methylation"/>
    <property type="evidence" value="ECO:0007669"/>
    <property type="project" value="TreeGrafter"/>
</dbReference>
<sequence>MHLKNLHRSNYNFIELTNTNPALAKYVFVNDYNQESIDFSDPHAVIELNRALLKHFYNVQDWTIPEGYLCPPIPGRVDYLLHIQDLIFNDTTKTIKGLDIGVGANCIYPILATQQLGWNMVGSDIDETAVKFAKQNALQFKEKIEIRHQYSNADIFKGVLHFNEFFDFTMCNPPFHASEKEATLGTLKKLNNLQNNPAFKLNFGGQANELWCNGGEALFIKRMIKQSILFKKQVGWFTCLVSKRNHLSKIYKQLEKLNVTYKTVDMTQGNKKSRFIAWKFTD</sequence>
<proteinExistence type="inferred from homology"/>
<dbReference type="Pfam" id="PF05971">
    <property type="entry name" value="Methyltransf_10"/>
    <property type="match status" value="1"/>
</dbReference>
<dbReference type="CDD" id="cd02440">
    <property type="entry name" value="AdoMet_MTases"/>
    <property type="match status" value="1"/>
</dbReference>
<evidence type="ECO:0000313" key="7">
    <source>
        <dbReference type="EMBL" id="SMC73332.1"/>
    </source>
</evidence>
<dbReference type="OrthoDB" id="1115728at2"/>
<dbReference type="PANTHER" id="PTHR13393">
    <property type="entry name" value="SAM-DEPENDENT METHYLTRANSFERASE"/>
    <property type="match status" value="1"/>
</dbReference>
<dbReference type="EC" id="2.1.1.181" evidence="6"/>
<comment type="function">
    <text evidence="6">Specifically methylates the adenine in position 1618 of 23S rRNA.</text>
</comment>
<keyword evidence="1 6" id="KW-0963">Cytoplasm</keyword>
<dbReference type="PANTHER" id="PTHR13393:SF0">
    <property type="entry name" value="RNA N6-ADENOSINE-METHYLTRANSFERASE METTL16"/>
    <property type="match status" value="1"/>
</dbReference>
<name>A0A1W2BKZ6_9FLAO</name>
<comment type="subcellular location">
    <subcellularLocation>
        <location evidence="6">Cytoplasm</location>
    </subcellularLocation>
</comment>
<keyword evidence="2 6" id="KW-0698">rRNA processing</keyword>
<dbReference type="HAMAP" id="MF_01848">
    <property type="entry name" value="23SrRNA_methyltr_F"/>
    <property type="match status" value="1"/>
</dbReference>
<organism evidence="7 8">
    <name type="scientific">Cellulophaga tyrosinoxydans</name>
    <dbReference type="NCBI Taxonomy" id="504486"/>
    <lineage>
        <taxon>Bacteria</taxon>
        <taxon>Pseudomonadati</taxon>
        <taxon>Bacteroidota</taxon>
        <taxon>Flavobacteriia</taxon>
        <taxon>Flavobacteriales</taxon>
        <taxon>Flavobacteriaceae</taxon>
        <taxon>Cellulophaga</taxon>
    </lineage>
</organism>
<dbReference type="SUPFAM" id="SSF53335">
    <property type="entry name" value="S-adenosyl-L-methionine-dependent methyltransferases"/>
    <property type="match status" value="1"/>
</dbReference>
<dbReference type="STRING" id="504486.SAMN05660703_2475"/>
<dbReference type="RefSeq" id="WP_084061800.1">
    <property type="nucleotide sequence ID" value="NZ_FWXO01000004.1"/>
</dbReference>
<dbReference type="NCBIfam" id="NF008725">
    <property type="entry name" value="PRK11727.1"/>
    <property type="match status" value="1"/>
</dbReference>
<dbReference type="GO" id="GO:0005737">
    <property type="term" value="C:cytoplasm"/>
    <property type="evidence" value="ECO:0007669"/>
    <property type="project" value="UniProtKB-SubCell"/>
</dbReference>
<dbReference type="Proteomes" id="UP000192360">
    <property type="component" value="Unassembled WGS sequence"/>
</dbReference>
<dbReference type="AlphaFoldDB" id="A0A1W2BKZ6"/>
<keyword evidence="8" id="KW-1185">Reference proteome</keyword>
<evidence type="ECO:0000256" key="6">
    <source>
        <dbReference type="HAMAP-Rule" id="MF_01848"/>
    </source>
</evidence>
<dbReference type="EMBL" id="FWXO01000004">
    <property type="protein sequence ID" value="SMC73332.1"/>
    <property type="molecule type" value="Genomic_DNA"/>
</dbReference>
<evidence type="ECO:0000256" key="1">
    <source>
        <dbReference type="ARBA" id="ARBA00022490"/>
    </source>
</evidence>
<evidence type="ECO:0000256" key="5">
    <source>
        <dbReference type="ARBA" id="ARBA00022691"/>
    </source>
</evidence>
<dbReference type="InterPro" id="IPR029063">
    <property type="entry name" value="SAM-dependent_MTases_sf"/>
</dbReference>
<keyword evidence="4 6" id="KW-0808">Transferase</keyword>